<keyword evidence="3" id="KW-0862">Zinc</keyword>
<evidence type="ECO:0000313" key="8">
    <source>
        <dbReference type="Proteomes" id="UP000826271"/>
    </source>
</evidence>
<accession>A0AAV6W369</accession>
<feature type="compositionally biased region" description="Basic and acidic residues" evidence="5">
    <location>
        <begin position="196"/>
        <end position="212"/>
    </location>
</feature>
<comment type="caution">
    <text evidence="7">The sequence shown here is derived from an EMBL/GenBank/DDBJ whole genome shotgun (WGS) entry which is preliminary data.</text>
</comment>
<evidence type="ECO:0000256" key="5">
    <source>
        <dbReference type="SAM" id="MobiDB-lite"/>
    </source>
</evidence>
<evidence type="ECO:0000313" key="7">
    <source>
        <dbReference type="EMBL" id="KAG8365651.1"/>
    </source>
</evidence>
<dbReference type="Pfam" id="PF04434">
    <property type="entry name" value="SWIM"/>
    <property type="match status" value="1"/>
</dbReference>
<organism evidence="7 8">
    <name type="scientific">Buddleja alternifolia</name>
    <dbReference type="NCBI Taxonomy" id="168488"/>
    <lineage>
        <taxon>Eukaryota</taxon>
        <taxon>Viridiplantae</taxon>
        <taxon>Streptophyta</taxon>
        <taxon>Embryophyta</taxon>
        <taxon>Tracheophyta</taxon>
        <taxon>Spermatophyta</taxon>
        <taxon>Magnoliopsida</taxon>
        <taxon>eudicotyledons</taxon>
        <taxon>Gunneridae</taxon>
        <taxon>Pentapetalae</taxon>
        <taxon>asterids</taxon>
        <taxon>lamiids</taxon>
        <taxon>Lamiales</taxon>
        <taxon>Scrophulariaceae</taxon>
        <taxon>Buddlejeae</taxon>
        <taxon>Buddleja</taxon>
    </lineage>
</organism>
<dbReference type="EMBL" id="WHWC01000018">
    <property type="protein sequence ID" value="KAG8365651.1"/>
    <property type="molecule type" value="Genomic_DNA"/>
</dbReference>
<dbReference type="SMART" id="SM00575">
    <property type="entry name" value="ZnF_PMZ"/>
    <property type="match status" value="1"/>
</dbReference>
<dbReference type="InterPro" id="IPR007527">
    <property type="entry name" value="Znf_SWIM"/>
</dbReference>
<keyword evidence="8" id="KW-1185">Reference proteome</keyword>
<keyword evidence="1" id="KW-0479">Metal-binding</keyword>
<evidence type="ECO:0000256" key="1">
    <source>
        <dbReference type="ARBA" id="ARBA00022723"/>
    </source>
</evidence>
<dbReference type="Proteomes" id="UP000826271">
    <property type="component" value="Unassembled WGS sequence"/>
</dbReference>
<dbReference type="InterPro" id="IPR006564">
    <property type="entry name" value="Znf_PMZ"/>
</dbReference>
<proteinExistence type="predicted"/>
<feature type="region of interest" description="Disordered" evidence="5">
    <location>
        <begin position="185"/>
        <end position="213"/>
    </location>
</feature>
<dbReference type="GO" id="GO:0008270">
    <property type="term" value="F:zinc ion binding"/>
    <property type="evidence" value="ECO:0007669"/>
    <property type="project" value="UniProtKB-KW"/>
</dbReference>
<evidence type="ECO:0000256" key="3">
    <source>
        <dbReference type="ARBA" id="ARBA00022833"/>
    </source>
</evidence>
<dbReference type="PANTHER" id="PTHR31973:SF187">
    <property type="entry name" value="MUTATOR TRANSPOSASE MUDRA PROTEIN"/>
    <property type="match status" value="1"/>
</dbReference>
<dbReference type="PANTHER" id="PTHR31973">
    <property type="entry name" value="POLYPROTEIN, PUTATIVE-RELATED"/>
    <property type="match status" value="1"/>
</dbReference>
<gene>
    <name evidence="7" type="ORF">BUALT_Bualt18G0128200</name>
</gene>
<reference evidence="7" key="1">
    <citation type="submission" date="2019-10" db="EMBL/GenBank/DDBJ databases">
        <authorList>
            <person name="Zhang R."/>
            <person name="Pan Y."/>
            <person name="Wang J."/>
            <person name="Ma R."/>
            <person name="Yu S."/>
        </authorList>
    </citation>
    <scope>NUCLEOTIDE SEQUENCE</scope>
    <source>
        <strain evidence="7">LA-IB0</strain>
        <tissue evidence="7">Leaf</tissue>
    </source>
</reference>
<protein>
    <recommendedName>
        <fullName evidence="6">SWIM-type domain-containing protein</fullName>
    </recommendedName>
</protein>
<evidence type="ECO:0000256" key="4">
    <source>
        <dbReference type="PROSITE-ProRule" id="PRU00325"/>
    </source>
</evidence>
<feature type="domain" description="SWIM-type" evidence="6">
    <location>
        <begin position="104"/>
        <end position="136"/>
    </location>
</feature>
<sequence length="237" mass="27519">MGGNDKEQYAMLWSYVEEIKRSNPDTTVKIKYKQKGLKNAIEELLPGCEHRFCVMHLYKNFKGAHKGLALKNILWKAARATRVVDFEKVMTELKDRDIPAFDWYKVHLGEKTCSCRRWELSGIPCAHAISGLYYCGYMPEDYVDECYKKMTYFKSYTHLMNTLHGSDMWPKSQMEPLLPPLAEVLPGRPKLHNRKKDKDEAKKKVKESDGKQKLSKVGVIMHCSICGKRDHNKKRVS</sequence>
<dbReference type="PROSITE" id="PS50966">
    <property type="entry name" value="ZF_SWIM"/>
    <property type="match status" value="1"/>
</dbReference>
<evidence type="ECO:0000256" key="2">
    <source>
        <dbReference type="ARBA" id="ARBA00022771"/>
    </source>
</evidence>
<keyword evidence="2 4" id="KW-0863">Zinc-finger</keyword>
<name>A0AAV6W369_9LAMI</name>
<dbReference type="AlphaFoldDB" id="A0AAV6W369"/>
<evidence type="ECO:0000259" key="6">
    <source>
        <dbReference type="PROSITE" id="PS50966"/>
    </source>
</evidence>